<protein>
    <submittedName>
        <fullName evidence="1">Uncharacterized protein</fullName>
    </submittedName>
</protein>
<dbReference type="Proteomes" id="UP000656042">
    <property type="component" value="Unassembled WGS sequence"/>
</dbReference>
<dbReference type="EMBL" id="BMMX01000055">
    <property type="protein sequence ID" value="GGL17264.1"/>
    <property type="molecule type" value="Genomic_DNA"/>
</dbReference>
<organism evidence="1 2">
    <name type="scientific">Mangrovihabitans endophyticus</name>
    <dbReference type="NCBI Taxonomy" id="1751298"/>
    <lineage>
        <taxon>Bacteria</taxon>
        <taxon>Bacillati</taxon>
        <taxon>Actinomycetota</taxon>
        <taxon>Actinomycetes</taxon>
        <taxon>Micromonosporales</taxon>
        <taxon>Micromonosporaceae</taxon>
        <taxon>Mangrovihabitans</taxon>
    </lineage>
</organism>
<proteinExistence type="predicted"/>
<evidence type="ECO:0000313" key="1">
    <source>
        <dbReference type="EMBL" id="GGL17264.1"/>
    </source>
</evidence>
<gene>
    <name evidence="1" type="ORF">GCM10012284_59800</name>
</gene>
<comment type="caution">
    <text evidence="1">The sequence shown here is derived from an EMBL/GenBank/DDBJ whole genome shotgun (WGS) entry which is preliminary data.</text>
</comment>
<reference evidence="1" key="1">
    <citation type="journal article" date="2014" name="Int. J. Syst. Evol. Microbiol.">
        <title>Complete genome sequence of Corynebacterium casei LMG S-19264T (=DSM 44701T), isolated from a smear-ripened cheese.</title>
        <authorList>
            <consortium name="US DOE Joint Genome Institute (JGI-PGF)"/>
            <person name="Walter F."/>
            <person name="Albersmeier A."/>
            <person name="Kalinowski J."/>
            <person name="Ruckert C."/>
        </authorList>
    </citation>
    <scope>NUCLEOTIDE SEQUENCE</scope>
    <source>
        <strain evidence="1">CGMCC 4.7299</strain>
    </source>
</reference>
<evidence type="ECO:0000313" key="2">
    <source>
        <dbReference type="Proteomes" id="UP000656042"/>
    </source>
</evidence>
<sequence length="82" mass="8478">MQVALEDPGDCGEADVSGSVGEGAGVAAVGECHGVIALSAPQSARDDGRFAEHRADIGFDRVGACLAVQRQQAVAMRFYQTQ</sequence>
<name>A0A8J3FSY0_9ACTN</name>
<dbReference type="RefSeq" id="WP_229716291.1">
    <property type="nucleotide sequence ID" value="NZ_BMMX01000055.1"/>
</dbReference>
<keyword evidence="2" id="KW-1185">Reference proteome</keyword>
<reference evidence="1" key="2">
    <citation type="submission" date="2020-09" db="EMBL/GenBank/DDBJ databases">
        <authorList>
            <person name="Sun Q."/>
            <person name="Zhou Y."/>
        </authorList>
    </citation>
    <scope>NUCLEOTIDE SEQUENCE</scope>
    <source>
        <strain evidence="1">CGMCC 4.7299</strain>
    </source>
</reference>
<accession>A0A8J3FSY0</accession>
<dbReference type="AlphaFoldDB" id="A0A8J3FSY0"/>